<feature type="compositionally biased region" description="Pro residues" evidence="7">
    <location>
        <begin position="202"/>
        <end position="218"/>
    </location>
</feature>
<evidence type="ECO:0000256" key="5">
    <source>
        <dbReference type="ARBA" id="ARBA00023175"/>
    </source>
</evidence>
<feature type="coiled-coil region" evidence="6">
    <location>
        <begin position="597"/>
        <end position="693"/>
    </location>
</feature>
<keyword evidence="1" id="KW-0493">Microtubule</keyword>
<reference evidence="8" key="1">
    <citation type="submission" date="2023-01" db="EMBL/GenBank/DDBJ databases">
        <title>The chitinases involved in constricting ring structure development in the nematode-trapping fungus Drechslerella dactyloides.</title>
        <authorList>
            <person name="Wang R."/>
            <person name="Zhang L."/>
            <person name="Tang P."/>
            <person name="Li S."/>
            <person name="Liang L."/>
        </authorList>
    </citation>
    <scope>NUCLEOTIDE SEQUENCE</scope>
    <source>
        <strain evidence="8">YMF1.00031</strain>
    </source>
</reference>
<keyword evidence="3" id="KW-0067">ATP-binding</keyword>
<dbReference type="InterPro" id="IPR044986">
    <property type="entry name" value="KIF15/KIN-12"/>
</dbReference>
<organism evidence="8 9">
    <name type="scientific">Drechslerella dactyloides</name>
    <name type="common">Nematode-trapping fungus</name>
    <name type="synonym">Arthrobotrys dactyloides</name>
    <dbReference type="NCBI Taxonomy" id="74499"/>
    <lineage>
        <taxon>Eukaryota</taxon>
        <taxon>Fungi</taxon>
        <taxon>Dikarya</taxon>
        <taxon>Ascomycota</taxon>
        <taxon>Pezizomycotina</taxon>
        <taxon>Orbiliomycetes</taxon>
        <taxon>Orbiliales</taxon>
        <taxon>Orbiliaceae</taxon>
        <taxon>Drechslerella</taxon>
    </lineage>
</organism>
<evidence type="ECO:0000256" key="3">
    <source>
        <dbReference type="ARBA" id="ARBA00022840"/>
    </source>
</evidence>
<dbReference type="PANTHER" id="PTHR37739">
    <property type="entry name" value="KINESIN-LIKE PROTEIN KIN-12D"/>
    <property type="match status" value="1"/>
</dbReference>
<dbReference type="AlphaFoldDB" id="A0AAD6IQG5"/>
<feature type="compositionally biased region" description="Basic and acidic residues" evidence="7">
    <location>
        <begin position="78"/>
        <end position="95"/>
    </location>
</feature>
<dbReference type="EMBL" id="JAQGDS010000012">
    <property type="protein sequence ID" value="KAJ6256528.1"/>
    <property type="molecule type" value="Genomic_DNA"/>
</dbReference>
<keyword evidence="5" id="KW-0505">Motor protein</keyword>
<protein>
    <submittedName>
        <fullName evidence="8">Uncharacterized protein</fullName>
    </submittedName>
</protein>
<feature type="compositionally biased region" description="Polar residues" evidence="7">
    <location>
        <begin position="311"/>
        <end position="335"/>
    </location>
</feature>
<evidence type="ECO:0000256" key="6">
    <source>
        <dbReference type="SAM" id="Coils"/>
    </source>
</evidence>
<feature type="compositionally biased region" description="Pro residues" evidence="7">
    <location>
        <begin position="297"/>
        <end position="309"/>
    </location>
</feature>
<feature type="compositionally biased region" description="Low complexity" evidence="7">
    <location>
        <begin position="66"/>
        <end position="75"/>
    </location>
</feature>
<name>A0AAD6IQG5_DREDA</name>
<feature type="compositionally biased region" description="Basic residues" evidence="7">
    <location>
        <begin position="1"/>
        <end position="10"/>
    </location>
</feature>
<evidence type="ECO:0000256" key="7">
    <source>
        <dbReference type="SAM" id="MobiDB-lite"/>
    </source>
</evidence>
<dbReference type="Proteomes" id="UP001221413">
    <property type="component" value="Unassembled WGS sequence"/>
</dbReference>
<evidence type="ECO:0000256" key="1">
    <source>
        <dbReference type="ARBA" id="ARBA00022701"/>
    </source>
</evidence>
<dbReference type="GO" id="GO:0005874">
    <property type="term" value="C:microtubule"/>
    <property type="evidence" value="ECO:0007669"/>
    <property type="project" value="UniProtKB-KW"/>
</dbReference>
<proteinExistence type="predicted"/>
<sequence length="772" mass="84535">MKHFLRRKSSRIAAEEKSNKNNAKLTPALPAIVDHEPDDIREAPPMARAGDTDRMPIAVPDRRSSATETISSTSSGQDAKKKDSYMSRLAAESRESPQLSPWMAMSGTSHLGVKAGSKPRPRLGPPIPIRVSEPPRAKMDTIPLSEAPVGDYHQGIGIAVDGVSSFPNSRPSVVIPPSPTSTVSPPGPSHTSHRSSIASMPSSPPMPSYPPPAPPPGVPVGTLANPFREEASPTDIGEPMANPHAARPPPPPPPPAKIQRSPTKPSVPPPSAFIMHKRSPSGRTSPGPSSFRKLSLPSPPVPPPPPPAPANDQNVGRANDLGNGTFTEQPTSPTWDSWVPDLTGYYGGNPSFVAELDNTEAPTPPAPALAGGDERLELEHTTGTQNDQLQAEEDIRETSKVLLPPDGTSLRAITPEPTTNGHPQPTEYLQPPDTVLLSNAEHNSLLAELAKLRAQLADVDKLHKASQARVAEWEAYRVSMDKYVDQLTTDRQTIIEKLNSSEQALSEKDRHAKQLHASLNDWQAHAKAIEAHTQRIEADKAETISQLTTQIDQLHNQRAEASQELESRTSMYELTKTQMSSHISHLEMQDRDTTARLTNTENERKRLTTELLERERAIEEWKTHHDAAAAARNSTTKELQALKAQVVNMSSEAEKMKARLEDAERTKAELAEAREKMERMKETEQTLEKFVRTTTEEKDKLRELLKASTAARGRLGAALSEAEAQMKERDAKIQTLERASAAQKKRMYMLGQRMAEKVEWWDGQVGAQRAAA</sequence>
<keyword evidence="4 6" id="KW-0175">Coiled coil</keyword>
<feature type="region of interest" description="Disordered" evidence="7">
    <location>
        <begin position="163"/>
        <end position="374"/>
    </location>
</feature>
<evidence type="ECO:0000313" key="9">
    <source>
        <dbReference type="Proteomes" id="UP001221413"/>
    </source>
</evidence>
<dbReference type="GO" id="GO:0005524">
    <property type="term" value="F:ATP binding"/>
    <property type="evidence" value="ECO:0007669"/>
    <property type="project" value="UniProtKB-KW"/>
</dbReference>
<accession>A0AAD6IQG5</accession>
<feature type="compositionally biased region" description="Pro residues" evidence="7">
    <location>
        <begin position="246"/>
        <end position="256"/>
    </location>
</feature>
<evidence type="ECO:0000256" key="2">
    <source>
        <dbReference type="ARBA" id="ARBA00022741"/>
    </source>
</evidence>
<feature type="region of interest" description="Disordered" evidence="7">
    <location>
        <begin position="1"/>
        <end position="137"/>
    </location>
</feature>
<gene>
    <name evidence="8" type="ORF">Dda_8390</name>
</gene>
<feature type="compositionally biased region" description="Basic and acidic residues" evidence="7">
    <location>
        <begin position="33"/>
        <end position="42"/>
    </location>
</feature>
<evidence type="ECO:0000313" key="8">
    <source>
        <dbReference type="EMBL" id="KAJ6256528.1"/>
    </source>
</evidence>
<evidence type="ECO:0000256" key="4">
    <source>
        <dbReference type="ARBA" id="ARBA00023054"/>
    </source>
</evidence>
<keyword evidence="2" id="KW-0547">Nucleotide-binding</keyword>
<keyword evidence="9" id="KW-1185">Reference proteome</keyword>
<comment type="caution">
    <text evidence="8">The sequence shown here is derived from an EMBL/GenBank/DDBJ whole genome shotgun (WGS) entry which is preliminary data.</text>
</comment>
<feature type="compositionally biased region" description="Low complexity" evidence="7">
    <location>
        <begin position="281"/>
        <end position="296"/>
    </location>
</feature>
<dbReference type="PANTHER" id="PTHR37739:SF8">
    <property type="entry name" value="KINESIN-LIKE PROTEIN KIN-12D"/>
    <property type="match status" value="1"/>
</dbReference>
<feature type="compositionally biased region" description="Basic and acidic residues" evidence="7">
    <location>
        <begin position="50"/>
        <end position="65"/>
    </location>
</feature>